<evidence type="ECO:0000313" key="2">
    <source>
        <dbReference type="EMBL" id="KNC84005.1"/>
    </source>
</evidence>
<keyword evidence="1" id="KW-0732">Signal</keyword>
<evidence type="ECO:0000313" key="3">
    <source>
        <dbReference type="Proteomes" id="UP000054560"/>
    </source>
</evidence>
<accession>A0A0L0G4N3</accession>
<proteinExistence type="predicted"/>
<dbReference type="EMBL" id="KQ241795">
    <property type="protein sequence ID" value="KNC84005.1"/>
    <property type="molecule type" value="Genomic_DNA"/>
</dbReference>
<dbReference type="Proteomes" id="UP000054560">
    <property type="component" value="Unassembled WGS sequence"/>
</dbReference>
<sequence>MKASSVVLYALWLVGSLVSAHGDHDDEDHTHDDEDHTHDDEDHTHFITIELYGDTTACDSPNPTIDPVELDHCYRGSTCNGSDCPDQADGDAQWEMLSLMTDGDGEEILVLQTYKDEECTSLLMQEEKEMNKCKVLGENQSVFYGPYVTVSDTSSTAGDSDTTVAEADTANETQTVIADADTANGTQTVIADADTSNGTQTVIADADTANGTQTVIADADTANGTQTVIADADTANGTQTVIADADTANGTQTVIADDSGKEVQVTYYLNAACEGEDLRDSIRDFDINSCYFEHEDELPYYFKWEHLLTDGESRLKKSYYLDNKCLHVDPDVAEFNVLAGACNKLGVTNSIKISLQDFGGPQVGFGFD</sequence>
<keyword evidence="3" id="KW-1185">Reference proteome</keyword>
<dbReference type="RefSeq" id="XP_014157907.1">
    <property type="nucleotide sequence ID" value="XM_014302432.1"/>
</dbReference>
<gene>
    <name evidence="2" type="ORF">SARC_03766</name>
</gene>
<dbReference type="GeneID" id="25904270"/>
<evidence type="ECO:0008006" key="4">
    <source>
        <dbReference type="Google" id="ProtNLM"/>
    </source>
</evidence>
<organism evidence="2 3">
    <name type="scientific">Sphaeroforma arctica JP610</name>
    <dbReference type="NCBI Taxonomy" id="667725"/>
    <lineage>
        <taxon>Eukaryota</taxon>
        <taxon>Ichthyosporea</taxon>
        <taxon>Ichthyophonida</taxon>
        <taxon>Sphaeroforma</taxon>
    </lineage>
</organism>
<evidence type="ECO:0000256" key="1">
    <source>
        <dbReference type="SAM" id="SignalP"/>
    </source>
</evidence>
<protein>
    <recommendedName>
        <fullName evidence="4">SRCR domain-containing protein</fullName>
    </recommendedName>
</protein>
<reference evidence="2 3" key="1">
    <citation type="submission" date="2011-02" db="EMBL/GenBank/DDBJ databases">
        <title>The Genome Sequence of Sphaeroforma arctica JP610.</title>
        <authorList>
            <consortium name="The Broad Institute Genome Sequencing Platform"/>
            <person name="Russ C."/>
            <person name="Cuomo C."/>
            <person name="Young S.K."/>
            <person name="Zeng Q."/>
            <person name="Gargeya S."/>
            <person name="Alvarado L."/>
            <person name="Berlin A."/>
            <person name="Chapman S.B."/>
            <person name="Chen Z."/>
            <person name="Freedman E."/>
            <person name="Gellesch M."/>
            <person name="Goldberg J."/>
            <person name="Griggs A."/>
            <person name="Gujja S."/>
            <person name="Heilman E."/>
            <person name="Heiman D."/>
            <person name="Howarth C."/>
            <person name="Mehta T."/>
            <person name="Neiman D."/>
            <person name="Pearson M."/>
            <person name="Roberts A."/>
            <person name="Saif S."/>
            <person name="Shea T."/>
            <person name="Shenoy N."/>
            <person name="Sisk P."/>
            <person name="Stolte C."/>
            <person name="Sykes S."/>
            <person name="White J."/>
            <person name="Yandava C."/>
            <person name="Burger G."/>
            <person name="Gray M.W."/>
            <person name="Holland P.W.H."/>
            <person name="King N."/>
            <person name="Lang F.B.F."/>
            <person name="Roger A.J."/>
            <person name="Ruiz-Trillo I."/>
            <person name="Haas B."/>
            <person name="Nusbaum C."/>
            <person name="Birren B."/>
        </authorList>
    </citation>
    <scope>NUCLEOTIDE SEQUENCE [LARGE SCALE GENOMIC DNA]</scope>
    <source>
        <strain evidence="2 3">JP610</strain>
    </source>
</reference>
<feature type="signal peptide" evidence="1">
    <location>
        <begin position="1"/>
        <end position="22"/>
    </location>
</feature>
<feature type="chain" id="PRO_5005539191" description="SRCR domain-containing protein" evidence="1">
    <location>
        <begin position="23"/>
        <end position="368"/>
    </location>
</feature>
<dbReference type="AlphaFoldDB" id="A0A0L0G4N3"/>
<name>A0A0L0G4N3_9EUKA</name>